<protein>
    <recommendedName>
        <fullName evidence="1">mRNA m(6)A methyltransferase</fullName>
        <ecNumber evidence="1">2.1.1.348</ecNumber>
    </recommendedName>
</protein>
<gene>
    <name evidence="7" type="ORF">PSFLO_01501</name>
</gene>
<evidence type="ECO:0000256" key="4">
    <source>
        <dbReference type="ARBA" id="ARBA00022691"/>
    </source>
</evidence>
<dbReference type="EMBL" id="OOIP01000003">
    <property type="protein sequence ID" value="SPO36030.1"/>
    <property type="molecule type" value="Genomic_DNA"/>
</dbReference>
<dbReference type="AlphaFoldDB" id="A0A5C3EVZ7"/>
<keyword evidence="2" id="KW-0489">Methyltransferase</keyword>
<accession>A0A5C3EVZ7</accession>
<sequence length="420" mass="47200">MDQLTSIGSRQALGRITESFLARPTAKQRIYTKLMKSTDNRFQQYCDHLTRQECHQAKLSTASTSTSAPPPCQKLHFRPVFYPQTDPSYGHCSYLNTCHRTSTCKYLHFELDASPPHEAFAWQTSPEHPYEPDSAEARDASLIHPSRMLAEKGLQCWIRNHDPQDGDFRDDGRIRPPSEQQQQQLPAQWIDCDLKNFDYSILGKFDIIVADPPWDIHMSLPYGTMSDDDLRAMPVPELQDEGLLFLWTTGRAMELGRELLGHWGYTRIDELIWIKVGQTQRLIRTGRTGHHLNHTKEHCLVGAKVSTGRAGRYQGAAPLAGASQPYFASHAAGIPPPLPPWVHSGIGADVMVSEVRDTSRKPDELYGIIERLCPGGRKVELFGRRHNTRRGWLTLGNQLKGDCVVSPRCLGCIAPSVGDG</sequence>
<keyword evidence="8" id="KW-1185">Reference proteome</keyword>
<dbReference type="PROSITE" id="PS51143">
    <property type="entry name" value="MT_A70"/>
    <property type="match status" value="1"/>
</dbReference>
<keyword evidence="4" id="KW-0949">S-adenosyl-L-methionine</keyword>
<dbReference type="Proteomes" id="UP000323386">
    <property type="component" value="Unassembled WGS sequence"/>
</dbReference>
<name>A0A5C3EVZ7_9BASI</name>
<organism evidence="7 8">
    <name type="scientific">Pseudozyma flocculosa</name>
    <dbReference type="NCBI Taxonomy" id="84751"/>
    <lineage>
        <taxon>Eukaryota</taxon>
        <taxon>Fungi</taxon>
        <taxon>Dikarya</taxon>
        <taxon>Basidiomycota</taxon>
        <taxon>Ustilaginomycotina</taxon>
        <taxon>Ustilaginomycetes</taxon>
        <taxon>Ustilaginales</taxon>
        <taxon>Ustilaginaceae</taxon>
        <taxon>Pseudozyma</taxon>
    </lineage>
</organism>
<evidence type="ECO:0000256" key="6">
    <source>
        <dbReference type="PROSITE-ProRule" id="PRU00489"/>
    </source>
</evidence>
<dbReference type="PROSITE" id="PS00092">
    <property type="entry name" value="N6_MTASE"/>
    <property type="match status" value="1"/>
</dbReference>
<dbReference type="Pfam" id="PF05063">
    <property type="entry name" value="MT-A70"/>
    <property type="match status" value="2"/>
</dbReference>
<evidence type="ECO:0000256" key="3">
    <source>
        <dbReference type="ARBA" id="ARBA00022679"/>
    </source>
</evidence>
<evidence type="ECO:0000313" key="8">
    <source>
        <dbReference type="Proteomes" id="UP000323386"/>
    </source>
</evidence>
<evidence type="ECO:0000256" key="1">
    <source>
        <dbReference type="ARBA" id="ARBA00012160"/>
    </source>
</evidence>
<dbReference type="EC" id="2.1.1.348" evidence="1"/>
<evidence type="ECO:0000313" key="7">
    <source>
        <dbReference type="EMBL" id="SPO36030.1"/>
    </source>
</evidence>
<dbReference type="InterPro" id="IPR029063">
    <property type="entry name" value="SAM-dependent_MTases_sf"/>
</dbReference>
<dbReference type="GO" id="GO:0036396">
    <property type="term" value="C:RNA N6-methyladenosine methyltransferase complex"/>
    <property type="evidence" value="ECO:0007669"/>
    <property type="project" value="TreeGrafter"/>
</dbReference>
<dbReference type="SUPFAM" id="SSF53335">
    <property type="entry name" value="S-adenosyl-L-methionine-dependent methyltransferases"/>
    <property type="match status" value="1"/>
</dbReference>
<comment type="catalytic activity">
    <reaction evidence="5">
        <text>an adenosine in mRNA + S-adenosyl-L-methionine = an N(6)-methyladenosine in mRNA + S-adenosyl-L-homocysteine + H(+)</text>
        <dbReference type="Rhea" id="RHEA:55584"/>
        <dbReference type="Rhea" id="RHEA-COMP:12414"/>
        <dbReference type="Rhea" id="RHEA-COMP:12417"/>
        <dbReference type="ChEBI" id="CHEBI:15378"/>
        <dbReference type="ChEBI" id="CHEBI:57856"/>
        <dbReference type="ChEBI" id="CHEBI:59789"/>
        <dbReference type="ChEBI" id="CHEBI:74411"/>
        <dbReference type="ChEBI" id="CHEBI:74449"/>
        <dbReference type="EC" id="2.1.1.348"/>
    </reaction>
</comment>
<comment type="similarity">
    <text evidence="6">Belongs to the MT-A70-like family.</text>
</comment>
<dbReference type="InterPro" id="IPR002052">
    <property type="entry name" value="DNA_methylase_N6_adenine_CS"/>
</dbReference>
<proteinExistence type="inferred from homology"/>
<dbReference type="InterPro" id="IPR007757">
    <property type="entry name" value="MT-A70-like"/>
</dbReference>
<keyword evidence="3" id="KW-0808">Transferase</keyword>
<reference evidence="7 8" key="1">
    <citation type="submission" date="2018-03" db="EMBL/GenBank/DDBJ databases">
        <authorList>
            <person name="Guldener U."/>
        </authorList>
    </citation>
    <scope>NUCLEOTIDE SEQUENCE [LARGE SCALE GENOMIC DNA]</scope>
    <source>
        <strain evidence="7 8">DAOM196992</strain>
    </source>
</reference>
<dbReference type="PANTHER" id="PTHR12829">
    <property type="entry name" value="N6-ADENOSINE-METHYLTRANSFERASE"/>
    <property type="match status" value="1"/>
</dbReference>
<dbReference type="GO" id="GO:0032259">
    <property type="term" value="P:methylation"/>
    <property type="evidence" value="ECO:0007669"/>
    <property type="project" value="UniProtKB-KW"/>
</dbReference>
<dbReference type="GO" id="GO:0005634">
    <property type="term" value="C:nucleus"/>
    <property type="evidence" value="ECO:0007669"/>
    <property type="project" value="TreeGrafter"/>
</dbReference>
<evidence type="ECO:0000256" key="2">
    <source>
        <dbReference type="ARBA" id="ARBA00022603"/>
    </source>
</evidence>
<dbReference type="GO" id="GO:0001734">
    <property type="term" value="F:mRNA m(6)A methyltransferase activity"/>
    <property type="evidence" value="ECO:0007669"/>
    <property type="project" value="UniProtKB-EC"/>
</dbReference>
<dbReference type="PANTHER" id="PTHR12829:SF7">
    <property type="entry name" value="N6-ADENOSINE-METHYLTRANSFERASE CATALYTIC SUBUNIT"/>
    <property type="match status" value="1"/>
</dbReference>
<evidence type="ECO:0000256" key="5">
    <source>
        <dbReference type="ARBA" id="ARBA00048957"/>
    </source>
</evidence>
<dbReference type="OrthoDB" id="10262526at2759"/>
<dbReference type="GO" id="GO:0003676">
    <property type="term" value="F:nucleic acid binding"/>
    <property type="evidence" value="ECO:0007669"/>
    <property type="project" value="InterPro"/>
</dbReference>